<keyword evidence="1" id="KW-0732">Signal</keyword>
<dbReference type="SUPFAM" id="SSF57501">
    <property type="entry name" value="Cystine-knot cytokines"/>
    <property type="match status" value="1"/>
</dbReference>
<feature type="non-terminal residue" evidence="3">
    <location>
        <position position="185"/>
    </location>
</feature>
<sequence length="185" mass="21566">MSMKMFTTWMIIFPALPVAQFCFELLKVKNIEAISVRESETGGGIRDRRAVELNTRRQNNLYRNIFQIRRQLWIARRRWKANQHDILRSESADIVDKEVRDIIQGDGDSCCPTMFYFHKNTTLRNVDGVMRRLIHMPPYYQWIPHGKCLGGGNCGGVCISEPVMLHLLTLDYQTNDLLFEAFEVP</sequence>
<evidence type="ECO:0000313" key="2">
    <source>
        <dbReference type="EMBL" id="WAR16662.1"/>
    </source>
</evidence>
<evidence type="ECO:0000313" key="3">
    <source>
        <dbReference type="EMBL" id="WAR23961.1"/>
    </source>
</evidence>
<keyword evidence="4" id="KW-1185">Reference proteome</keyword>
<proteinExistence type="predicted"/>
<gene>
    <name evidence="2" type="ORF">MAR_031256</name>
    <name evidence="3" type="ORF">MAR_037630</name>
</gene>
<dbReference type="EMBL" id="CP111021">
    <property type="protein sequence ID" value="WAR16662.1"/>
    <property type="molecule type" value="Genomic_DNA"/>
</dbReference>
<evidence type="ECO:0000256" key="1">
    <source>
        <dbReference type="SAM" id="SignalP"/>
    </source>
</evidence>
<dbReference type="Proteomes" id="UP001164746">
    <property type="component" value="Chromosome 13"/>
</dbReference>
<dbReference type="InterPro" id="IPR029034">
    <property type="entry name" value="Cystine-knot_cytokine"/>
</dbReference>
<evidence type="ECO:0000313" key="4">
    <source>
        <dbReference type="Proteomes" id="UP001164746"/>
    </source>
</evidence>
<dbReference type="EMBL" id="CP111024">
    <property type="protein sequence ID" value="WAR23961.1"/>
    <property type="molecule type" value="Genomic_DNA"/>
</dbReference>
<name>A0ABY7FTA5_MYAAR</name>
<feature type="signal peptide" evidence="1">
    <location>
        <begin position="1"/>
        <end position="19"/>
    </location>
</feature>
<organism evidence="3 4">
    <name type="scientific">Mya arenaria</name>
    <name type="common">Soft-shell clam</name>
    <dbReference type="NCBI Taxonomy" id="6604"/>
    <lineage>
        <taxon>Eukaryota</taxon>
        <taxon>Metazoa</taxon>
        <taxon>Spiralia</taxon>
        <taxon>Lophotrochozoa</taxon>
        <taxon>Mollusca</taxon>
        <taxon>Bivalvia</taxon>
        <taxon>Autobranchia</taxon>
        <taxon>Heteroconchia</taxon>
        <taxon>Euheterodonta</taxon>
        <taxon>Imparidentia</taxon>
        <taxon>Neoheterodontei</taxon>
        <taxon>Myida</taxon>
        <taxon>Myoidea</taxon>
        <taxon>Myidae</taxon>
        <taxon>Mya</taxon>
    </lineage>
</organism>
<dbReference type="Proteomes" id="UP001164746">
    <property type="component" value="Chromosome 10"/>
</dbReference>
<reference evidence="3" key="1">
    <citation type="submission" date="2022-11" db="EMBL/GenBank/DDBJ databases">
        <title>Centuries of genome instability and evolution in soft-shell clam transmissible cancer (bioRxiv).</title>
        <authorList>
            <person name="Hart S.F.M."/>
            <person name="Yonemitsu M.A."/>
            <person name="Giersch R.M."/>
            <person name="Beal B.F."/>
            <person name="Arriagada G."/>
            <person name="Davis B.W."/>
            <person name="Ostrander E.A."/>
            <person name="Goff S.P."/>
            <person name="Metzger M.J."/>
        </authorList>
    </citation>
    <scope>NUCLEOTIDE SEQUENCE</scope>
    <source>
        <strain evidence="3">MELC-2E11</strain>
        <tissue evidence="3">Siphon/mantle</tissue>
    </source>
</reference>
<protein>
    <submittedName>
        <fullName evidence="3">Uncharacterized protein</fullName>
    </submittedName>
</protein>
<feature type="chain" id="PRO_5045034276" evidence="1">
    <location>
        <begin position="20"/>
        <end position="185"/>
    </location>
</feature>
<accession>A0ABY7FTA5</accession>